<evidence type="ECO:0000259" key="5">
    <source>
        <dbReference type="PROSITE" id="PS50102"/>
    </source>
</evidence>
<keyword evidence="4" id="KW-0812">Transmembrane</keyword>
<evidence type="ECO:0000256" key="2">
    <source>
        <dbReference type="PROSITE-ProRule" id="PRU00176"/>
    </source>
</evidence>
<keyword evidence="4" id="KW-1133">Transmembrane helix</keyword>
<evidence type="ECO:0000256" key="4">
    <source>
        <dbReference type="SAM" id="Phobius"/>
    </source>
</evidence>
<dbReference type="InterPro" id="IPR035979">
    <property type="entry name" value="RBD_domain_sf"/>
</dbReference>
<dbReference type="PANTHER" id="PTHR10501">
    <property type="entry name" value="U1 SMALL NUCLEAR RIBONUCLEOPROTEIN A/U2 SMALL NUCLEAR RIBONUCLEOPROTEIN B"/>
    <property type="match status" value="1"/>
</dbReference>
<dbReference type="Gene3D" id="3.30.70.330">
    <property type="match status" value="1"/>
</dbReference>
<dbReference type="InterPro" id="IPR000504">
    <property type="entry name" value="RRM_dom"/>
</dbReference>
<feature type="transmembrane region" description="Helical" evidence="4">
    <location>
        <begin position="624"/>
        <end position="657"/>
    </location>
</feature>
<dbReference type="InterPro" id="IPR012677">
    <property type="entry name" value="Nucleotide-bd_a/b_plait_sf"/>
</dbReference>
<protein>
    <recommendedName>
        <fullName evidence="5">RRM domain-containing protein</fullName>
    </recommendedName>
</protein>
<feature type="compositionally biased region" description="Basic and acidic residues" evidence="3">
    <location>
        <begin position="287"/>
        <end position="301"/>
    </location>
</feature>
<dbReference type="PROSITE" id="PS50102">
    <property type="entry name" value="RRM"/>
    <property type="match status" value="1"/>
</dbReference>
<feature type="region of interest" description="Disordered" evidence="3">
    <location>
        <begin position="1"/>
        <end position="23"/>
    </location>
</feature>
<comment type="caution">
    <text evidence="6">The sequence shown here is derived from an EMBL/GenBank/DDBJ whole genome shotgun (WGS) entry which is preliminary data.</text>
</comment>
<evidence type="ECO:0000256" key="3">
    <source>
        <dbReference type="SAM" id="MobiDB-lite"/>
    </source>
</evidence>
<reference evidence="6 7" key="1">
    <citation type="submission" date="2024-03" db="EMBL/GenBank/DDBJ databases">
        <title>A high-quality draft genome sequence of Diaporthe vaccinii, a causative agent of upright dieback and viscid rot disease in cranberry plants.</title>
        <authorList>
            <person name="Sarrasin M."/>
            <person name="Lang B.F."/>
            <person name="Burger G."/>
        </authorList>
    </citation>
    <scope>NUCLEOTIDE SEQUENCE [LARGE SCALE GENOMIC DNA]</scope>
    <source>
        <strain evidence="6 7">IS7</strain>
    </source>
</reference>
<feature type="compositionally biased region" description="Low complexity" evidence="3">
    <location>
        <begin position="268"/>
        <end position="282"/>
    </location>
</feature>
<dbReference type="Proteomes" id="UP001600888">
    <property type="component" value="Unassembled WGS sequence"/>
</dbReference>
<gene>
    <name evidence="6" type="ORF">FJTKL_02146</name>
</gene>
<accession>A0ABR4DYN9</accession>
<keyword evidence="7" id="KW-1185">Reference proteome</keyword>
<feature type="domain" description="RRM" evidence="5">
    <location>
        <begin position="135"/>
        <end position="212"/>
    </location>
</feature>
<sequence>MSTTASSNRTDGATIQPKMDIHETGDVLRFEAGGWDSGPIQSRRKVPTPRPLEIRSANTTRPPLSLKTGPIDNTRSPQYESPYERLPHSAYTYDAFPSISPKFLRDTERRDGTWAVPRRAYVPPTILRDDNPRCNILYVSNLPMETSEDELEGIFSSQPGYMRMSLQARANGPPCFVEFDDVTSAAKALRNLYGWPLKNSKMGGIRLSFSKEPLGIQPLQFSAPRTPRRAPPPPPLILPGRSPSHSASSFAPNGSAPTIAAPEPPRPSIEVESVSSASIAESTPTLVEDKSDEGNPHVEKKTKLRGHHLGGQDRALDDLAMSIVRGPDYKIESFDESRLWLERALEMELDWYPLPPMKQPMRLSQSRLVWTYNGQPMSVYLDEDETQRCSGYLEDIRGRPLINKPALQSGNPAIIFARKARSFAAAWARILPLSWQIPGSLRSSRSQNAPDDSDTAQRLESHLCIEGYPSSTSETELLTLGFLERVQDDFELFVRARRMLDKAAGNWMRQMLPWSYHQVELTRFYFPSNSSNKVKETDISSLPDLRDVCGGYEYKCPEGAAIDIHMRVYAHILLEGIRYPEIGRGSRALLDGIPKLRTPVGVKKEAMNYGWGFHVSQSLSIPKILSWVVVIMVLGSIFVPYFAPLSLFTAFFILFILRLGAHTELRL</sequence>
<dbReference type="Pfam" id="PF00076">
    <property type="entry name" value="RRM_1"/>
    <property type="match status" value="1"/>
</dbReference>
<feature type="region of interest" description="Disordered" evidence="3">
    <location>
        <begin position="53"/>
        <end position="81"/>
    </location>
</feature>
<dbReference type="EMBL" id="JBAWTH010000138">
    <property type="protein sequence ID" value="KAL2275287.1"/>
    <property type="molecule type" value="Genomic_DNA"/>
</dbReference>
<feature type="compositionally biased region" description="Polar residues" evidence="3">
    <location>
        <begin position="1"/>
        <end position="13"/>
    </location>
</feature>
<proteinExistence type="predicted"/>
<feature type="region of interest" description="Disordered" evidence="3">
    <location>
        <begin position="220"/>
        <end position="310"/>
    </location>
</feature>
<name>A0ABR4DYN9_9PEZI</name>
<dbReference type="SUPFAM" id="SSF54928">
    <property type="entry name" value="RNA-binding domain, RBD"/>
    <property type="match status" value="1"/>
</dbReference>
<keyword evidence="1 2" id="KW-0694">RNA-binding</keyword>
<organism evidence="6 7">
    <name type="scientific">Diaporthe vaccinii</name>
    <dbReference type="NCBI Taxonomy" id="105482"/>
    <lineage>
        <taxon>Eukaryota</taxon>
        <taxon>Fungi</taxon>
        <taxon>Dikarya</taxon>
        <taxon>Ascomycota</taxon>
        <taxon>Pezizomycotina</taxon>
        <taxon>Sordariomycetes</taxon>
        <taxon>Sordariomycetidae</taxon>
        <taxon>Diaporthales</taxon>
        <taxon>Diaporthaceae</taxon>
        <taxon>Diaporthe</taxon>
        <taxon>Diaporthe eres species complex</taxon>
    </lineage>
</organism>
<feature type="compositionally biased region" description="Polar residues" evidence="3">
    <location>
        <begin position="244"/>
        <end position="256"/>
    </location>
</feature>
<keyword evidence="4" id="KW-0472">Membrane</keyword>
<dbReference type="SMART" id="SM00360">
    <property type="entry name" value="RRM"/>
    <property type="match status" value="1"/>
</dbReference>
<evidence type="ECO:0000313" key="6">
    <source>
        <dbReference type="EMBL" id="KAL2275287.1"/>
    </source>
</evidence>
<evidence type="ECO:0000256" key="1">
    <source>
        <dbReference type="ARBA" id="ARBA00022884"/>
    </source>
</evidence>
<evidence type="ECO:0000313" key="7">
    <source>
        <dbReference type="Proteomes" id="UP001600888"/>
    </source>
</evidence>